<dbReference type="Pfam" id="PF00644">
    <property type="entry name" value="PARP"/>
    <property type="match status" value="1"/>
</dbReference>
<evidence type="ECO:0000256" key="13">
    <source>
        <dbReference type="SAM" id="SignalP"/>
    </source>
</evidence>
<dbReference type="InterPro" id="IPR028082">
    <property type="entry name" value="Peripla_BP_I"/>
</dbReference>
<evidence type="ECO:0000256" key="8">
    <source>
        <dbReference type="ARBA" id="ARBA00023136"/>
    </source>
</evidence>
<evidence type="ECO:0000256" key="7">
    <source>
        <dbReference type="ARBA" id="ARBA00023027"/>
    </source>
</evidence>
<dbReference type="GO" id="GO:0010629">
    <property type="term" value="P:negative regulation of gene expression"/>
    <property type="evidence" value="ECO:0007669"/>
    <property type="project" value="TreeGrafter"/>
</dbReference>
<feature type="compositionally biased region" description="Basic and acidic residues" evidence="11">
    <location>
        <begin position="1259"/>
        <end position="1269"/>
    </location>
</feature>
<dbReference type="SUPFAM" id="SSF53822">
    <property type="entry name" value="Periplasmic binding protein-like I"/>
    <property type="match status" value="1"/>
</dbReference>
<keyword evidence="7 10" id="KW-0520">NAD</keyword>
<dbReference type="PANTHER" id="PTHR14453">
    <property type="entry name" value="PARP/ZINC FINGER CCCH TYPE DOMAIN CONTAINING PROTEIN"/>
    <property type="match status" value="1"/>
</dbReference>
<evidence type="ECO:0000256" key="11">
    <source>
        <dbReference type="SAM" id="MobiDB-lite"/>
    </source>
</evidence>
<accession>A0AAD7UJH0</accession>
<keyword evidence="16" id="KW-1185">Reference proteome</keyword>
<dbReference type="PROSITE" id="PS51059">
    <property type="entry name" value="PARP_CATALYTIC"/>
    <property type="match status" value="1"/>
</dbReference>
<dbReference type="Proteomes" id="UP001230188">
    <property type="component" value="Unassembled WGS sequence"/>
</dbReference>
<dbReference type="GO" id="GO:0005737">
    <property type="term" value="C:cytoplasm"/>
    <property type="evidence" value="ECO:0007669"/>
    <property type="project" value="TreeGrafter"/>
</dbReference>
<proteinExistence type="predicted"/>
<dbReference type="SUPFAM" id="SSF56300">
    <property type="entry name" value="Metallo-dependent phosphatases"/>
    <property type="match status" value="1"/>
</dbReference>
<dbReference type="InterPro" id="IPR001828">
    <property type="entry name" value="ANF_lig-bd_rcpt"/>
</dbReference>
<dbReference type="EMBL" id="JAQMWT010000242">
    <property type="protein sequence ID" value="KAJ8606909.1"/>
    <property type="molecule type" value="Genomic_DNA"/>
</dbReference>
<organism evidence="15 16">
    <name type="scientific">Chrysophaeum taylorii</name>
    <dbReference type="NCBI Taxonomy" id="2483200"/>
    <lineage>
        <taxon>Eukaryota</taxon>
        <taxon>Sar</taxon>
        <taxon>Stramenopiles</taxon>
        <taxon>Ochrophyta</taxon>
        <taxon>Pelagophyceae</taxon>
        <taxon>Pelagomonadales</taxon>
        <taxon>Pelagomonadaceae</taxon>
        <taxon>Chrysophaeum</taxon>
    </lineage>
</organism>
<evidence type="ECO:0000256" key="12">
    <source>
        <dbReference type="SAM" id="Phobius"/>
    </source>
</evidence>
<dbReference type="Pfam" id="PF02872">
    <property type="entry name" value="5_nucleotid_C"/>
    <property type="match status" value="1"/>
</dbReference>
<sequence>MKGNGWRVIAHIFWTVAVAYEVEFVVTNDVLGAQYPVDVAGLGECSLDKYASQPCECDGGAARRVEAIKARKTQAIAEGKSAIIALDLGGFFSGSGLFFPAFEGEVAAELFESSGYDVRALSPRDFAAGVNDDDPTGGVLLGEYLRRGGPPAIATNLDLSNEPYLNDTVAQIANITLFDRGDDSGYPDVYQAPIAAILTMIDEMELRTVSPYYADRLISPEQAMVRAFREMSRWSYPPQIIVVTMSGDQEEDLLGAPGLQFVYQYPSTTAVIVDGALVGERSVVHELPNWADETVAIASIDDSQHGTALTNVTIGVKEELPFLQPGLSKINRTDLDCYADEDAVTREVIDAYKQEIDNKLGDWDLGLAGYVWDTVDGSHLIPGQMCTSLAVEGVSMCGCAVAECPAGDLVADALAWYVAADVGFVPCGAIQASLFKFDVLDSHLLEMLPDIGDEIVRLDGITGPALRVLLQHSFERLVIESHSLQADDSSSSEFYGDRFFLQISSRLQVTWYYLGETPTVGERIYFDGELLSDDAEAAKYSLAVSSRFLGDDFAFADIIDVDDATNVYYSGVTAFRAVSAYLSEFYSDPDAPLRPDVEYPLETRISQTADVALANIVVLCDADSESAREQCDHALFTVDMLNDRDDGYYDDLAPSIQFIGYDLSVGCARALAYEALVEIARELEIRVDAVITGCSDDAAELADEAIRARFSEATGQTQAYVVIATSTTASILEDDATYPFLVRLATPENEIAHALGDLVAYYGWQHVAIVHDDSQWAASAAAAFADVYAYDVLGGGACVGDACRREIDAGGVAISLQDFDRQDVSAEDVLDVVDATGARIVLLVAQPRVQRSLFAASYRTGVLNGAGYAWLNHLPSQDALISSSSEGEAVDYDAFYGQRGSLGFLDHYPDYESGGAATTTYVDAWAAHGPTAESCVDRSYAPGISYDFVKNEDDEDALQQTGYSIRPMEEVHDDDIEAEIATSSDNYHYCDVDGDPLTSTRVSLFWSDAVLAYAKGVDAAGDSTASAFDAILELPRFEGASGNVTLAPDGDRLGTLELVNLQLVNGDGKRMLLSLPLFFSFAEFVVAGEYPASTHQLVVWENQIIWPGELTQPPDDEPPAIADASEDGTSARRYDRRNMRIFVSFGVGFSTLVLIMCCCMCRAFSRQTKRHRRALVASLNAYEVVEAFDPTAHETRRTISSVIEKRGAGDLFSQGSQNNVVVYALQSNDDDENSSDQAVVETAPLGTTSTSFQQNHRRSSSDGEIKEELKEEEDPGDVYYESLWYWECTNDAGGERDRVLIDKDGVTKWAPYDSLVQDQLSELWHKYLQLPPATKEKLRLQAADAAVAGGMPKASLHKLKIHVSKDKQLEIDVAIMIQRNIKTKSTRRVLRVDSGRAVVLTWYWREHQRHMGKWSQNMTRQGSLWIKYELAEVQRRLSELYYAFRSDSNASPRLWLDQFNELMDDTESSLADAKYEVDVKKMWQRRVDTGFQRPVCVVIEEVASEAEPTRVVRGVPVVRGMPTDIQGNPMRLVPGMLVSIVVEHDSGEWAFGRELSRGNVAEVLDNAGWFPLSSVRKCEDVLDMLPTAKPADFKFLLPPKSWTQAEGLVPLADGHKEHRQIADFFDRRYFKVLAVDRVQNLSLWRAFTANRLTMLEQEGTRDLDRVERWPVFHGTTKVSSARIVAQGFNRDFCSTAAQHGRGVYFATNSEYSCFPKYSPPDDEGIQHVLVSRILVGCYCIGNQETTLPPLRVDRPHHRFDTTVDNMEKPPTPHTS</sequence>
<keyword evidence="4 10" id="KW-0808">Transferase</keyword>
<dbReference type="GO" id="GO:0009166">
    <property type="term" value="P:nucleotide catabolic process"/>
    <property type="evidence" value="ECO:0007669"/>
    <property type="project" value="InterPro"/>
</dbReference>
<protein>
    <recommendedName>
        <fullName evidence="10">Poly [ADP-ribose] polymerase</fullName>
        <shortName evidence="10">PARP</shortName>
        <ecNumber evidence="10">2.4.2.-</ecNumber>
    </recommendedName>
</protein>
<dbReference type="PANTHER" id="PTHR14453:SF67">
    <property type="entry name" value="POLY [ADP-RIBOSE] POLYMERASE"/>
    <property type="match status" value="1"/>
</dbReference>
<evidence type="ECO:0000313" key="15">
    <source>
        <dbReference type="EMBL" id="KAJ8606909.1"/>
    </source>
</evidence>
<reference evidence="15" key="1">
    <citation type="submission" date="2023-01" db="EMBL/GenBank/DDBJ databases">
        <title>Metagenome sequencing of chrysophaentin producing Chrysophaeum taylorii.</title>
        <authorList>
            <person name="Davison J."/>
            <person name="Bewley C."/>
        </authorList>
    </citation>
    <scope>NUCLEOTIDE SEQUENCE</scope>
    <source>
        <strain evidence="15">NIES-1699</strain>
    </source>
</reference>
<evidence type="ECO:0000256" key="9">
    <source>
        <dbReference type="ARBA" id="ARBA00023242"/>
    </source>
</evidence>
<keyword evidence="5 12" id="KW-0812">Transmembrane</keyword>
<evidence type="ECO:0000256" key="5">
    <source>
        <dbReference type="ARBA" id="ARBA00022692"/>
    </source>
</evidence>
<evidence type="ECO:0000256" key="2">
    <source>
        <dbReference type="ARBA" id="ARBA00004370"/>
    </source>
</evidence>
<dbReference type="InterPro" id="IPR036907">
    <property type="entry name" value="5'-Nucleotdase_C_sf"/>
</dbReference>
<dbReference type="InterPro" id="IPR008334">
    <property type="entry name" value="5'-Nucleotdase_C"/>
</dbReference>
<feature type="chain" id="PRO_5042270097" description="Poly [ADP-ribose] polymerase" evidence="13">
    <location>
        <begin position="20"/>
        <end position="1775"/>
    </location>
</feature>
<evidence type="ECO:0000313" key="16">
    <source>
        <dbReference type="Proteomes" id="UP001230188"/>
    </source>
</evidence>
<dbReference type="InterPro" id="IPR012317">
    <property type="entry name" value="Poly(ADP-ribose)pol_cat_dom"/>
</dbReference>
<comment type="subcellular location">
    <subcellularLocation>
        <location evidence="2">Membrane</location>
    </subcellularLocation>
    <subcellularLocation>
        <location evidence="1">Nucleus</location>
    </subcellularLocation>
</comment>
<evidence type="ECO:0000256" key="10">
    <source>
        <dbReference type="RuleBase" id="RU362114"/>
    </source>
</evidence>
<dbReference type="Gene3D" id="3.60.21.10">
    <property type="match status" value="1"/>
</dbReference>
<dbReference type="SUPFAM" id="SSF55816">
    <property type="entry name" value="5'-nucleotidase (syn. UDP-sugar hydrolase), C-terminal domain"/>
    <property type="match status" value="1"/>
</dbReference>
<evidence type="ECO:0000256" key="3">
    <source>
        <dbReference type="ARBA" id="ARBA00022676"/>
    </source>
</evidence>
<dbReference type="EC" id="2.4.2.-" evidence="10"/>
<evidence type="ECO:0000256" key="4">
    <source>
        <dbReference type="ARBA" id="ARBA00022679"/>
    </source>
</evidence>
<dbReference type="Pfam" id="PF01094">
    <property type="entry name" value="ANF_receptor"/>
    <property type="match status" value="1"/>
</dbReference>
<feature type="region of interest" description="Disordered" evidence="11">
    <location>
        <begin position="1244"/>
        <end position="1274"/>
    </location>
</feature>
<feature type="compositionally biased region" description="Polar residues" evidence="11">
    <location>
        <begin position="1245"/>
        <end position="1254"/>
    </location>
</feature>
<keyword evidence="8 12" id="KW-0472">Membrane</keyword>
<evidence type="ECO:0000259" key="14">
    <source>
        <dbReference type="PROSITE" id="PS51059"/>
    </source>
</evidence>
<dbReference type="GO" id="GO:0005634">
    <property type="term" value="C:nucleus"/>
    <property type="evidence" value="ECO:0007669"/>
    <property type="project" value="UniProtKB-SubCell"/>
</dbReference>
<dbReference type="InterPro" id="IPR029052">
    <property type="entry name" value="Metallo-depent_PP-like"/>
</dbReference>
<evidence type="ECO:0000256" key="6">
    <source>
        <dbReference type="ARBA" id="ARBA00022989"/>
    </source>
</evidence>
<keyword evidence="3 10" id="KW-0328">Glycosyltransferase</keyword>
<dbReference type="GO" id="GO:0003714">
    <property type="term" value="F:transcription corepressor activity"/>
    <property type="evidence" value="ECO:0007669"/>
    <property type="project" value="TreeGrafter"/>
</dbReference>
<dbReference type="GO" id="GO:0003950">
    <property type="term" value="F:NAD+ poly-ADP-ribosyltransferase activity"/>
    <property type="evidence" value="ECO:0007669"/>
    <property type="project" value="UniProtKB-UniRule"/>
</dbReference>
<dbReference type="SUPFAM" id="SSF56399">
    <property type="entry name" value="ADP-ribosylation"/>
    <property type="match status" value="1"/>
</dbReference>
<dbReference type="Gene3D" id="3.90.780.10">
    <property type="entry name" value="5'-Nucleotidase, C-terminal domain"/>
    <property type="match status" value="1"/>
</dbReference>
<feature type="domain" description="PARP catalytic" evidence="14">
    <location>
        <begin position="1589"/>
        <end position="1775"/>
    </location>
</feature>
<evidence type="ECO:0000256" key="1">
    <source>
        <dbReference type="ARBA" id="ARBA00004123"/>
    </source>
</evidence>
<comment type="caution">
    <text evidence="15">The sequence shown here is derived from an EMBL/GenBank/DDBJ whole genome shotgun (WGS) entry which is preliminary data.</text>
</comment>
<keyword evidence="6 12" id="KW-1133">Transmembrane helix</keyword>
<keyword evidence="13" id="KW-0732">Signal</keyword>
<name>A0AAD7UJH0_9STRA</name>
<dbReference type="GO" id="GO:0016020">
    <property type="term" value="C:membrane"/>
    <property type="evidence" value="ECO:0007669"/>
    <property type="project" value="UniProtKB-SubCell"/>
</dbReference>
<dbReference type="Gene3D" id="3.40.50.2300">
    <property type="match status" value="1"/>
</dbReference>
<dbReference type="Gene3D" id="3.90.228.10">
    <property type="match status" value="1"/>
</dbReference>
<feature type="signal peptide" evidence="13">
    <location>
        <begin position="1"/>
        <end position="19"/>
    </location>
</feature>
<gene>
    <name evidence="15" type="ORF">CTAYLR_008929</name>
</gene>
<feature type="region of interest" description="Disordered" evidence="11">
    <location>
        <begin position="1109"/>
        <end position="1129"/>
    </location>
</feature>
<dbReference type="GO" id="GO:0016787">
    <property type="term" value="F:hydrolase activity"/>
    <property type="evidence" value="ECO:0007669"/>
    <property type="project" value="InterPro"/>
</dbReference>
<feature type="transmembrane region" description="Helical" evidence="12">
    <location>
        <begin position="1141"/>
        <end position="1164"/>
    </location>
</feature>
<keyword evidence="9" id="KW-0539">Nucleus</keyword>
<dbReference type="InterPro" id="IPR052056">
    <property type="entry name" value="Mono-ARTD/PARP"/>
</dbReference>